<comment type="caution">
    <text evidence="1">The sequence shown here is derived from an EMBL/GenBank/DDBJ whole genome shotgun (WGS) entry which is preliminary data.</text>
</comment>
<dbReference type="EMBL" id="JAHXZJ010001492">
    <property type="protein sequence ID" value="KAH0552348.1"/>
    <property type="molecule type" value="Genomic_DNA"/>
</dbReference>
<gene>
    <name evidence="1" type="ORF">KQX54_008932</name>
</gene>
<organism evidence="1 2">
    <name type="scientific">Cotesia glomerata</name>
    <name type="common">Lepidopteran parasitic wasp</name>
    <name type="synonym">Apanteles glomeratus</name>
    <dbReference type="NCBI Taxonomy" id="32391"/>
    <lineage>
        <taxon>Eukaryota</taxon>
        <taxon>Metazoa</taxon>
        <taxon>Ecdysozoa</taxon>
        <taxon>Arthropoda</taxon>
        <taxon>Hexapoda</taxon>
        <taxon>Insecta</taxon>
        <taxon>Pterygota</taxon>
        <taxon>Neoptera</taxon>
        <taxon>Endopterygota</taxon>
        <taxon>Hymenoptera</taxon>
        <taxon>Apocrita</taxon>
        <taxon>Ichneumonoidea</taxon>
        <taxon>Braconidae</taxon>
        <taxon>Microgastrinae</taxon>
        <taxon>Cotesia</taxon>
    </lineage>
</organism>
<accession>A0AAV7IH58</accession>
<evidence type="ECO:0000313" key="2">
    <source>
        <dbReference type="Proteomes" id="UP000826195"/>
    </source>
</evidence>
<evidence type="ECO:0000313" key="1">
    <source>
        <dbReference type="EMBL" id="KAH0552348.1"/>
    </source>
</evidence>
<reference evidence="1 2" key="1">
    <citation type="journal article" date="2021" name="J. Hered.">
        <title>A chromosome-level genome assembly of the parasitoid wasp, Cotesia glomerata (Hymenoptera: Braconidae).</title>
        <authorList>
            <person name="Pinto B.J."/>
            <person name="Weis J.J."/>
            <person name="Gamble T."/>
            <person name="Ode P.J."/>
            <person name="Paul R."/>
            <person name="Zaspel J.M."/>
        </authorList>
    </citation>
    <scope>NUCLEOTIDE SEQUENCE [LARGE SCALE GENOMIC DNA]</scope>
    <source>
        <strain evidence="1">CgM1</strain>
    </source>
</reference>
<proteinExistence type="predicted"/>
<keyword evidence="2" id="KW-1185">Reference proteome</keyword>
<sequence>MPLARYLHSCKECHEATPRFSISADSSALFFAFTYANDQATALETENHNPKKRSKLKLKDSENKIKSLECVKWKGLLQANRDEKLEKDAEIKGINAELNMLWSVDEMKLPYSSKVECREQRDNKREKNEKGICINKALKLVDLTPEKNCMPD</sequence>
<protein>
    <submittedName>
        <fullName evidence="1">Uncharacterized protein</fullName>
    </submittedName>
</protein>
<dbReference type="Proteomes" id="UP000826195">
    <property type="component" value="Unassembled WGS sequence"/>
</dbReference>
<dbReference type="AlphaFoldDB" id="A0AAV7IH58"/>
<name>A0AAV7IH58_COTGL</name>